<reference evidence="6" key="1">
    <citation type="submission" date="2016-06" db="UniProtKB">
        <authorList>
            <consortium name="WormBaseParasite"/>
        </authorList>
    </citation>
    <scope>IDENTIFICATION</scope>
</reference>
<dbReference type="InterPro" id="IPR006357">
    <property type="entry name" value="HAD-SF_hydro_IIA"/>
</dbReference>
<dbReference type="WBParaSite" id="SBAD_0000096101-mRNA-1">
    <property type="protein sequence ID" value="SBAD_0000096101-mRNA-1"/>
    <property type="gene ID" value="SBAD_0000096101"/>
</dbReference>
<comment type="similarity">
    <text evidence="1">Belongs to the HAD-like hydrolase superfamily.</text>
</comment>
<dbReference type="InterPro" id="IPR036412">
    <property type="entry name" value="HAD-like_sf"/>
</dbReference>
<dbReference type="InterPro" id="IPR023214">
    <property type="entry name" value="HAD_sf"/>
</dbReference>
<dbReference type="SUPFAM" id="SSF56784">
    <property type="entry name" value="HAD-like"/>
    <property type="match status" value="2"/>
</dbReference>
<feature type="binding site" evidence="2">
    <location>
        <position position="201"/>
    </location>
    <ligand>
        <name>substrate</name>
    </ligand>
</feature>
<comment type="cofactor">
    <cofactor evidence="3">
        <name>Mg(2+)</name>
        <dbReference type="ChEBI" id="CHEBI:18420"/>
    </cofactor>
    <text evidence="3">Divalent metal ions. Mg(2+) is the most effective.</text>
</comment>
<gene>
    <name evidence="4" type="ORF">SBAD_LOCUS931</name>
</gene>
<dbReference type="Pfam" id="PF13242">
    <property type="entry name" value="Hydrolase_like"/>
    <property type="match status" value="2"/>
</dbReference>
<dbReference type="EMBL" id="UZAM01006662">
    <property type="protein sequence ID" value="VDO92669.1"/>
    <property type="molecule type" value="Genomic_DNA"/>
</dbReference>
<accession>A0A183IBD7</accession>
<protein>
    <submittedName>
        <fullName evidence="6">4-nitrophenylphosphatase</fullName>
    </submittedName>
</protein>
<dbReference type="GO" id="GO:0046872">
    <property type="term" value="F:metal ion binding"/>
    <property type="evidence" value="ECO:0007669"/>
    <property type="project" value="UniProtKB-KW"/>
</dbReference>
<dbReference type="GO" id="GO:0005737">
    <property type="term" value="C:cytoplasm"/>
    <property type="evidence" value="ECO:0007669"/>
    <property type="project" value="TreeGrafter"/>
</dbReference>
<reference evidence="4 5" key="2">
    <citation type="submission" date="2018-11" db="EMBL/GenBank/DDBJ databases">
        <authorList>
            <consortium name="Pathogen Informatics"/>
        </authorList>
    </citation>
    <scope>NUCLEOTIDE SEQUENCE [LARGE SCALE GENOMIC DNA]</scope>
</reference>
<evidence type="ECO:0000256" key="1">
    <source>
        <dbReference type="PIRNR" id="PIRNR000915"/>
    </source>
</evidence>
<dbReference type="Gene3D" id="3.40.50.1000">
    <property type="entry name" value="HAD superfamily/HAD-like"/>
    <property type="match status" value="3"/>
</dbReference>
<evidence type="ECO:0000313" key="4">
    <source>
        <dbReference type="EMBL" id="VDO92669.1"/>
    </source>
</evidence>
<dbReference type="NCBIfam" id="TIGR01460">
    <property type="entry name" value="HAD-SF-IIA"/>
    <property type="match status" value="1"/>
</dbReference>
<dbReference type="Proteomes" id="UP000270296">
    <property type="component" value="Unassembled WGS sequence"/>
</dbReference>
<name>A0A183IBD7_9BILA</name>
<feature type="binding site" evidence="3">
    <location>
        <position position="226"/>
    </location>
    <ligand>
        <name>Mg(2+)</name>
        <dbReference type="ChEBI" id="CHEBI:18420"/>
    </ligand>
</feature>
<dbReference type="AlphaFoldDB" id="A0A183IBD7"/>
<dbReference type="GO" id="GO:0016791">
    <property type="term" value="F:phosphatase activity"/>
    <property type="evidence" value="ECO:0007669"/>
    <property type="project" value="TreeGrafter"/>
</dbReference>
<evidence type="ECO:0000256" key="3">
    <source>
        <dbReference type="PIRSR" id="PIRSR000915-3"/>
    </source>
</evidence>
<evidence type="ECO:0000313" key="6">
    <source>
        <dbReference type="WBParaSite" id="SBAD_0000096101-mRNA-1"/>
    </source>
</evidence>
<evidence type="ECO:0000313" key="5">
    <source>
        <dbReference type="Proteomes" id="UP000270296"/>
    </source>
</evidence>
<organism evidence="6">
    <name type="scientific">Soboliphyme baturini</name>
    <dbReference type="NCBI Taxonomy" id="241478"/>
    <lineage>
        <taxon>Eukaryota</taxon>
        <taxon>Metazoa</taxon>
        <taxon>Ecdysozoa</taxon>
        <taxon>Nematoda</taxon>
        <taxon>Enoplea</taxon>
        <taxon>Dorylaimia</taxon>
        <taxon>Dioctophymatida</taxon>
        <taxon>Dioctophymatoidea</taxon>
        <taxon>Soboliphymatidae</taxon>
        <taxon>Soboliphyme</taxon>
    </lineage>
</organism>
<dbReference type="PANTHER" id="PTHR19288">
    <property type="entry name" value="4-NITROPHENYLPHOSPHATASE-RELATED"/>
    <property type="match status" value="1"/>
</dbReference>
<dbReference type="PANTHER" id="PTHR19288:SF93">
    <property type="entry name" value="FI11325P-RELATED"/>
    <property type="match status" value="1"/>
</dbReference>
<keyword evidence="5" id="KW-1185">Reference proteome</keyword>
<proteinExistence type="inferred from homology"/>
<keyword evidence="1" id="KW-0378">Hydrolase</keyword>
<dbReference type="PIRSF" id="PIRSF000915">
    <property type="entry name" value="PGP-type_phosphatase"/>
    <property type="match status" value="1"/>
</dbReference>
<evidence type="ECO:0000256" key="2">
    <source>
        <dbReference type="PIRSR" id="PIRSR000915-2"/>
    </source>
</evidence>
<keyword evidence="3" id="KW-0479">Metal-binding</keyword>
<keyword evidence="3" id="KW-0460">Magnesium</keyword>
<dbReference type="OrthoDB" id="413953at2759"/>
<sequence length="309" mass="34231">MQRLSETLFRSLLDQMDTFLFDCDEKSFYTVKNKRIILVTNNSSHTQKSYFEKCRKMGFSIQSEENVVTTSTVCCDYLRNFLQYSGKVYVIGSPGLGEELVRFGYSHLGIGVWLVHAIHVKISITKGDFVKAVIVGIDVHLSYAKVLKATTYLANPECHFLATNDDARFPGLHPSIVFPGAGAMVAAVKTSAKREPIVMGKPNKPIFDYVKSRFNIDINKTIMIGDSVLKSPSRDQSARCGGEASEEEVPVPELIQENSELQTDIAFAKSTGLKSLLVLSGNTKLDDVGTNDIVPDYFTDSVADFCHFA</sequence>
<dbReference type="Pfam" id="PF13344">
    <property type="entry name" value="Hydrolase_6"/>
    <property type="match status" value="1"/>
</dbReference>